<reference evidence="4 6" key="2">
    <citation type="submission" date="2023-09" db="EMBL/GenBank/DDBJ databases">
        <title>Complete-Gapless Cercospora beticola genome.</title>
        <authorList>
            <person name="Wyatt N.A."/>
            <person name="Spanner R.E."/>
            <person name="Bolton M.D."/>
        </authorList>
    </citation>
    <scope>NUCLEOTIDE SEQUENCE [LARGE SCALE GENOMIC DNA]</scope>
    <source>
        <strain evidence="4">Cb09-40</strain>
    </source>
</reference>
<protein>
    <recommendedName>
        <fullName evidence="2">NTF2-like domain-containing protein</fullName>
    </recommendedName>
</protein>
<evidence type="ECO:0000313" key="4">
    <source>
        <dbReference type="EMBL" id="WPB07493.1"/>
    </source>
</evidence>
<sequence>MAVPTRISKLVFLLLLVLSGVSVHAESSSGNTNESCLTRDETAQIIEKYTLYLTKYSGNRTVLEELVDENVTTTSDSLSYVFQKPLNTTLAHNLQEMLEQEAAVPAVPSVNTIFTSNTCDTITWYWEFTTKPYPTRGIVILFVNLQSRKIYKTYREANIGAVLANQGSPECQIPDSNWKLEIGKEGLQREESSCEEVVHGYRDDYKP</sequence>
<organism evidence="3 5">
    <name type="scientific">Cercospora beticola</name>
    <name type="common">Sugarbeet leaf spot fungus</name>
    <dbReference type="NCBI Taxonomy" id="122368"/>
    <lineage>
        <taxon>Eukaryota</taxon>
        <taxon>Fungi</taxon>
        <taxon>Dikarya</taxon>
        <taxon>Ascomycota</taxon>
        <taxon>Pezizomycotina</taxon>
        <taxon>Dothideomycetes</taxon>
        <taxon>Dothideomycetidae</taxon>
        <taxon>Mycosphaerellales</taxon>
        <taxon>Mycosphaerellaceae</taxon>
        <taxon>Cercospora</taxon>
    </lineage>
</organism>
<evidence type="ECO:0000256" key="1">
    <source>
        <dbReference type="SAM" id="SignalP"/>
    </source>
</evidence>
<evidence type="ECO:0000313" key="6">
    <source>
        <dbReference type="Proteomes" id="UP001302367"/>
    </source>
</evidence>
<dbReference type="Proteomes" id="UP000230605">
    <property type="component" value="Chromosome 8"/>
</dbReference>
<feature type="signal peptide" evidence="1">
    <location>
        <begin position="1"/>
        <end position="25"/>
    </location>
</feature>
<evidence type="ECO:0000313" key="3">
    <source>
        <dbReference type="EMBL" id="PIA96045.1"/>
    </source>
</evidence>
<dbReference type="Pfam" id="PF26534">
    <property type="entry name" value="NTF2_7"/>
    <property type="match status" value="1"/>
</dbReference>
<dbReference type="InterPro" id="IPR058645">
    <property type="entry name" value="NTF2-like_dom_7"/>
</dbReference>
<dbReference type="EMBL" id="LKMD01000103">
    <property type="protein sequence ID" value="PIA96045.1"/>
    <property type="molecule type" value="Genomic_DNA"/>
</dbReference>
<reference evidence="3 5" key="1">
    <citation type="submission" date="2015-10" db="EMBL/GenBank/DDBJ databases">
        <title>The cercosporin biosynthetic gene cluster was horizontally transferred to several fungal lineages and shown to be expanded in Cercospora beticola based on microsynteny with recipient genomes.</title>
        <authorList>
            <person name="De Jonge R."/>
            <person name="Ebert M.K."/>
            <person name="Suttle J.C."/>
            <person name="Jurick Ii W.M."/>
            <person name="Secor G.A."/>
            <person name="Thomma B.P."/>
            <person name="Van De Peer Y."/>
            <person name="Bolton M.D."/>
        </authorList>
    </citation>
    <scope>NUCLEOTIDE SEQUENCE [LARGE SCALE GENOMIC DNA]</scope>
    <source>
        <strain evidence="3 5">09-40</strain>
    </source>
</reference>
<dbReference type="AlphaFoldDB" id="A0A2G5HU41"/>
<dbReference type="OrthoDB" id="5596743at2759"/>
<dbReference type="Proteomes" id="UP001302367">
    <property type="component" value="Chromosome 8"/>
</dbReference>
<dbReference type="EMBL" id="CP134191">
    <property type="protein sequence ID" value="WPB07493.1"/>
    <property type="molecule type" value="Genomic_DNA"/>
</dbReference>
<keyword evidence="6" id="KW-1185">Reference proteome</keyword>
<evidence type="ECO:0000259" key="2">
    <source>
        <dbReference type="Pfam" id="PF26534"/>
    </source>
</evidence>
<accession>A0A2G5HU41</accession>
<proteinExistence type="predicted"/>
<name>A0A2G5HU41_CERBT</name>
<feature type="chain" id="PRO_5013613073" description="NTF2-like domain-containing protein" evidence="1">
    <location>
        <begin position="26"/>
        <end position="207"/>
    </location>
</feature>
<evidence type="ECO:0000313" key="5">
    <source>
        <dbReference type="Proteomes" id="UP000230605"/>
    </source>
</evidence>
<keyword evidence="1" id="KW-0732">Signal</keyword>
<gene>
    <name evidence="3" type="ORF">CB0940_10763</name>
    <name evidence="4" type="ORF">RHO25_012154</name>
</gene>
<feature type="domain" description="NTF2-like" evidence="2">
    <location>
        <begin position="36"/>
        <end position="167"/>
    </location>
</feature>